<organism evidence="7 8">
    <name type="scientific">Muricomes intestini</name>
    <dbReference type="NCBI Taxonomy" id="1796634"/>
    <lineage>
        <taxon>Bacteria</taxon>
        <taxon>Bacillati</taxon>
        <taxon>Bacillota</taxon>
        <taxon>Clostridia</taxon>
        <taxon>Lachnospirales</taxon>
        <taxon>Lachnospiraceae</taxon>
        <taxon>Muricomes</taxon>
    </lineage>
</organism>
<dbReference type="SUPFAM" id="SSF53822">
    <property type="entry name" value="Periplasmic binding protein-like I"/>
    <property type="match status" value="1"/>
</dbReference>
<evidence type="ECO:0000256" key="1">
    <source>
        <dbReference type="ARBA" id="ARBA00004196"/>
    </source>
</evidence>
<gene>
    <name evidence="7" type="ORF">EDD59_104128</name>
</gene>
<proteinExistence type="inferred from homology"/>
<dbReference type="PROSITE" id="PS51257">
    <property type="entry name" value="PROKAR_LIPOPROTEIN"/>
    <property type="match status" value="1"/>
</dbReference>
<dbReference type="Pfam" id="PF13407">
    <property type="entry name" value="Peripla_BP_4"/>
    <property type="match status" value="1"/>
</dbReference>
<dbReference type="PANTHER" id="PTHR46847:SF1">
    <property type="entry name" value="D-ALLOSE-BINDING PERIPLASMIC PROTEIN-RELATED"/>
    <property type="match status" value="1"/>
</dbReference>
<protein>
    <submittedName>
        <fullName evidence="7">Monosaccharide ABC transporter substrate-binding protein (CUT2 family)</fullName>
    </submittedName>
</protein>
<dbReference type="Gene3D" id="3.40.50.2300">
    <property type="match status" value="2"/>
</dbReference>
<dbReference type="InterPro" id="IPR025997">
    <property type="entry name" value="SBP_2_dom"/>
</dbReference>
<feature type="chain" id="PRO_5039092776" evidence="5">
    <location>
        <begin position="20"/>
        <end position="341"/>
    </location>
</feature>
<dbReference type="AlphaFoldDB" id="A0A4R3KD61"/>
<evidence type="ECO:0000256" key="4">
    <source>
        <dbReference type="SAM" id="MobiDB-lite"/>
    </source>
</evidence>
<dbReference type="OrthoDB" id="9814427at2"/>
<reference evidence="7 8" key="1">
    <citation type="submission" date="2019-03" db="EMBL/GenBank/DDBJ databases">
        <title>Genomic Encyclopedia of Type Strains, Phase IV (KMG-IV): sequencing the most valuable type-strain genomes for metagenomic binning, comparative biology and taxonomic classification.</title>
        <authorList>
            <person name="Goeker M."/>
        </authorList>
    </citation>
    <scope>NUCLEOTIDE SEQUENCE [LARGE SCALE GENOMIC DNA]</scope>
    <source>
        <strain evidence="7 8">DSM 29489</strain>
    </source>
</reference>
<dbReference type="PANTHER" id="PTHR46847">
    <property type="entry name" value="D-ALLOSE-BINDING PERIPLASMIC PROTEIN-RELATED"/>
    <property type="match status" value="1"/>
</dbReference>
<comment type="caution">
    <text evidence="7">The sequence shown here is derived from an EMBL/GenBank/DDBJ whole genome shotgun (WGS) entry which is preliminary data.</text>
</comment>
<keyword evidence="3 5" id="KW-0732">Signal</keyword>
<evidence type="ECO:0000256" key="5">
    <source>
        <dbReference type="SAM" id="SignalP"/>
    </source>
</evidence>
<dbReference type="InterPro" id="IPR028082">
    <property type="entry name" value="Peripla_BP_I"/>
</dbReference>
<keyword evidence="8" id="KW-1185">Reference proteome</keyword>
<dbReference type="Proteomes" id="UP000295726">
    <property type="component" value="Unassembled WGS sequence"/>
</dbReference>
<feature type="region of interest" description="Disordered" evidence="4">
    <location>
        <begin position="20"/>
        <end position="41"/>
    </location>
</feature>
<dbReference type="RefSeq" id="WP_132379357.1">
    <property type="nucleotide sequence ID" value="NZ_SLZZ01000004.1"/>
</dbReference>
<dbReference type="GO" id="GO:0030313">
    <property type="term" value="C:cell envelope"/>
    <property type="evidence" value="ECO:0007669"/>
    <property type="project" value="UniProtKB-SubCell"/>
</dbReference>
<accession>A0A4R3KD61</accession>
<evidence type="ECO:0000313" key="8">
    <source>
        <dbReference type="Proteomes" id="UP000295726"/>
    </source>
</evidence>
<feature type="domain" description="Periplasmic binding protein" evidence="6">
    <location>
        <begin position="51"/>
        <end position="311"/>
    </location>
</feature>
<feature type="compositionally biased region" description="Basic and acidic residues" evidence="4">
    <location>
        <begin position="26"/>
        <end position="41"/>
    </location>
</feature>
<dbReference type="EMBL" id="SLZZ01000004">
    <property type="protein sequence ID" value="TCS81196.1"/>
    <property type="molecule type" value="Genomic_DNA"/>
</dbReference>
<comment type="similarity">
    <text evidence="2">Belongs to the bacterial solute-binding protein 2 family.</text>
</comment>
<evidence type="ECO:0000313" key="7">
    <source>
        <dbReference type="EMBL" id="TCS81196.1"/>
    </source>
</evidence>
<dbReference type="GO" id="GO:0030246">
    <property type="term" value="F:carbohydrate binding"/>
    <property type="evidence" value="ECO:0007669"/>
    <property type="project" value="UniProtKB-ARBA"/>
</dbReference>
<evidence type="ECO:0000256" key="3">
    <source>
        <dbReference type="ARBA" id="ARBA00022729"/>
    </source>
</evidence>
<name>A0A4R3KD61_9FIRM</name>
<sequence length="341" mass="36660">MKKKMLSVLLAAAMVLSMAGCGSSGNDKKEDSTEKSAAEKTNTKDSGKIKIGYSPYTMTNEYFSAILDGLQSKCDELGMELIYYDPQNDPTTQSKQIDDMISMGIQALVYIPYDFSGARNVCQTLQDAGVYVVNADAVVSEDDYDVVDAIVASDNEGLGQLSGEWVAENYPDGANILIAHLQTAEACVLNVEGFWEGIKEKAADPDKYKEVQVVEGGGASDVTFDAVTDALQAHDDIDVIYCINDTSAQGAIQAVEEAGKSGEIAILGKDAAPIGKQAIKDGKQVQSSGQSPLSVGSTSAERCYELINGKEADKDFDFFTKIKAFSVTKDNIDDYDIDSWQ</sequence>
<feature type="signal peptide" evidence="5">
    <location>
        <begin position="1"/>
        <end position="19"/>
    </location>
</feature>
<evidence type="ECO:0000259" key="6">
    <source>
        <dbReference type="Pfam" id="PF13407"/>
    </source>
</evidence>
<evidence type="ECO:0000256" key="2">
    <source>
        <dbReference type="ARBA" id="ARBA00007639"/>
    </source>
</evidence>
<comment type="subcellular location">
    <subcellularLocation>
        <location evidence="1">Cell envelope</location>
    </subcellularLocation>
</comment>